<dbReference type="AlphaFoldDB" id="A0A4C1ZUY7"/>
<name>A0A4C1ZUY7_EUMVA</name>
<evidence type="ECO:0000313" key="2">
    <source>
        <dbReference type="EMBL" id="GBP91272.1"/>
    </source>
</evidence>
<feature type="compositionally biased region" description="Low complexity" evidence="1">
    <location>
        <begin position="114"/>
        <end position="124"/>
    </location>
</feature>
<keyword evidence="3" id="KW-1185">Reference proteome</keyword>
<evidence type="ECO:0000313" key="3">
    <source>
        <dbReference type="Proteomes" id="UP000299102"/>
    </source>
</evidence>
<evidence type="ECO:0000256" key="1">
    <source>
        <dbReference type="SAM" id="MobiDB-lite"/>
    </source>
</evidence>
<proteinExistence type="predicted"/>
<accession>A0A4C1ZUY7</accession>
<comment type="caution">
    <text evidence="2">The sequence shown here is derived from an EMBL/GenBank/DDBJ whole genome shotgun (WGS) entry which is preliminary data.</text>
</comment>
<dbReference type="Proteomes" id="UP000299102">
    <property type="component" value="Unassembled WGS sequence"/>
</dbReference>
<feature type="region of interest" description="Disordered" evidence="1">
    <location>
        <begin position="102"/>
        <end position="124"/>
    </location>
</feature>
<dbReference type="EMBL" id="BGZK01002156">
    <property type="protein sequence ID" value="GBP91272.1"/>
    <property type="molecule type" value="Genomic_DNA"/>
</dbReference>
<gene>
    <name evidence="2" type="ORF">EVAR_56178_1</name>
</gene>
<reference evidence="2 3" key="1">
    <citation type="journal article" date="2019" name="Commun. Biol.">
        <title>The bagworm genome reveals a unique fibroin gene that provides high tensile strength.</title>
        <authorList>
            <person name="Kono N."/>
            <person name="Nakamura H."/>
            <person name="Ohtoshi R."/>
            <person name="Tomita M."/>
            <person name="Numata K."/>
            <person name="Arakawa K."/>
        </authorList>
    </citation>
    <scope>NUCLEOTIDE SEQUENCE [LARGE SCALE GENOMIC DNA]</scope>
</reference>
<sequence>MWAAAKCRRTTLSVCSPIGGVRTAREFVLDNRGKVCGTATERSRAVRYAWFSSFQLFACDTAVGGGGPAGRVNILSMVTRLTRHRRDYCPSALQCPTLAHDGRSRRRRGGVRGRGAADASARII</sequence>
<protein>
    <submittedName>
        <fullName evidence="2">Uncharacterized protein</fullName>
    </submittedName>
</protein>
<organism evidence="2 3">
    <name type="scientific">Eumeta variegata</name>
    <name type="common">Bagworm moth</name>
    <name type="synonym">Eumeta japonica</name>
    <dbReference type="NCBI Taxonomy" id="151549"/>
    <lineage>
        <taxon>Eukaryota</taxon>
        <taxon>Metazoa</taxon>
        <taxon>Ecdysozoa</taxon>
        <taxon>Arthropoda</taxon>
        <taxon>Hexapoda</taxon>
        <taxon>Insecta</taxon>
        <taxon>Pterygota</taxon>
        <taxon>Neoptera</taxon>
        <taxon>Endopterygota</taxon>
        <taxon>Lepidoptera</taxon>
        <taxon>Glossata</taxon>
        <taxon>Ditrysia</taxon>
        <taxon>Tineoidea</taxon>
        <taxon>Psychidae</taxon>
        <taxon>Oiketicinae</taxon>
        <taxon>Eumeta</taxon>
    </lineage>
</organism>